<evidence type="ECO:0000256" key="8">
    <source>
        <dbReference type="ARBA" id="ARBA00023136"/>
    </source>
</evidence>
<dbReference type="InterPro" id="IPR014755">
    <property type="entry name" value="Cu-Rt/internalin_Ig-like"/>
</dbReference>
<dbReference type="EMBL" id="BAAAXF010000014">
    <property type="protein sequence ID" value="GAA3493786.1"/>
    <property type="molecule type" value="Genomic_DNA"/>
</dbReference>
<feature type="compositionally biased region" description="Low complexity" evidence="9">
    <location>
        <begin position="474"/>
        <end position="488"/>
    </location>
</feature>
<gene>
    <name evidence="14" type="ORF">GCM10019016_008850</name>
</gene>
<keyword evidence="6 10" id="KW-1133">Transmembrane helix</keyword>
<keyword evidence="5 11" id="KW-0732">Signal</keyword>
<feature type="signal peptide" evidence="11">
    <location>
        <begin position="1"/>
        <end position="34"/>
    </location>
</feature>
<feature type="transmembrane region" description="Helical" evidence="10">
    <location>
        <begin position="160"/>
        <end position="180"/>
    </location>
</feature>
<dbReference type="PANTHER" id="PTHR34820">
    <property type="entry name" value="INNER MEMBRANE PROTEIN YEBZ"/>
    <property type="match status" value="1"/>
</dbReference>
<dbReference type="InterPro" id="IPR007348">
    <property type="entry name" value="CopC_dom"/>
</dbReference>
<feature type="chain" id="PRO_5047319009" evidence="11">
    <location>
        <begin position="35"/>
        <end position="654"/>
    </location>
</feature>
<feature type="transmembrane region" description="Helical" evidence="10">
    <location>
        <begin position="360"/>
        <end position="381"/>
    </location>
</feature>
<protein>
    <submittedName>
        <fullName evidence="14">Copper resistance protein CopC</fullName>
    </submittedName>
</protein>
<evidence type="ECO:0000256" key="2">
    <source>
        <dbReference type="ARBA" id="ARBA00022475"/>
    </source>
</evidence>
<feature type="region of interest" description="Disordered" evidence="9">
    <location>
        <begin position="453"/>
        <end position="494"/>
    </location>
</feature>
<dbReference type="InterPro" id="IPR032694">
    <property type="entry name" value="CopC/D"/>
</dbReference>
<keyword evidence="2" id="KW-1003">Cell membrane</keyword>
<evidence type="ECO:0000259" key="13">
    <source>
        <dbReference type="Pfam" id="PF05425"/>
    </source>
</evidence>
<dbReference type="RefSeq" id="WP_024127563.1">
    <property type="nucleotide sequence ID" value="NZ_BAAAXF010000014.1"/>
</dbReference>
<evidence type="ECO:0000256" key="6">
    <source>
        <dbReference type="ARBA" id="ARBA00022989"/>
    </source>
</evidence>
<evidence type="ECO:0000256" key="1">
    <source>
        <dbReference type="ARBA" id="ARBA00004651"/>
    </source>
</evidence>
<reference evidence="15" key="1">
    <citation type="journal article" date="2019" name="Int. J. Syst. Evol. Microbiol.">
        <title>The Global Catalogue of Microorganisms (GCM) 10K type strain sequencing project: providing services to taxonomists for standard genome sequencing and annotation.</title>
        <authorList>
            <consortium name="The Broad Institute Genomics Platform"/>
            <consortium name="The Broad Institute Genome Sequencing Center for Infectious Disease"/>
            <person name="Wu L."/>
            <person name="Ma J."/>
        </authorList>
    </citation>
    <scope>NUCLEOTIDE SEQUENCE [LARGE SCALE GENOMIC DNA]</scope>
    <source>
        <strain evidence="15">JCM 4816</strain>
    </source>
</reference>
<evidence type="ECO:0000256" key="7">
    <source>
        <dbReference type="ARBA" id="ARBA00023008"/>
    </source>
</evidence>
<feature type="domain" description="Copper resistance protein D" evidence="13">
    <location>
        <begin position="359"/>
        <end position="446"/>
    </location>
</feature>
<dbReference type="Pfam" id="PF04234">
    <property type="entry name" value="CopC"/>
    <property type="match status" value="1"/>
</dbReference>
<dbReference type="Proteomes" id="UP001501455">
    <property type="component" value="Unassembled WGS sequence"/>
</dbReference>
<comment type="subcellular location">
    <subcellularLocation>
        <location evidence="1">Cell membrane</location>
        <topology evidence="1">Multi-pass membrane protein</topology>
    </subcellularLocation>
</comment>
<dbReference type="InterPro" id="IPR014756">
    <property type="entry name" value="Ig_E-set"/>
</dbReference>
<feature type="transmembrane region" description="Helical" evidence="10">
    <location>
        <begin position="499"/>
        <end position="518"/>
    </location>
</feature>
<evidence type="ECO:0000313" key="14">
    <source>
        <dbReference type="EMBL" id="GAA3493786.1"/>
    </source>
</evidence>
<evidence type="ECO:0000256" key="5">
    <source>
        <dbReference type="ARBA" id="ARBA00022729"/>
    </source>
</evidence>
<feature type="transmembrane region" description="Helical" evidence="10">
    <location>
        <begin position="239"/>
        <end position="260"/>
    </location>
</feature>
<comment type="caution">
    <text evidence="14">The sequence shown here is derived from an EMBL/GenBank/DDBJ whole genome shotgun (WGS) entry which is preliminary data.</text>
</comment>
<keyword evidence="7" id="KW-0186">Copper</keyword>
<evidence type="ECO:0000256" key="4">
    <source>
        <dbReference type="ARBA" id="ARBA00022723"/>
    </source>
</evidence>
<feature type="transmembrane region" description="Helical" evidence="10">
    <location>
        <begin position="290"/>
        <end position="310"/>
    </location>
</feature>
<evidence type="ECO:0000256" key="11">
    <source>
        <dbReference type="SAM" id="SignalP"/>
    </source>
</evidence>
<organism evidence="14 15">
    <name type="scientific">Streptomyces prasinosporus</name>
    <dbReference type="NCBI Taxonomy" id="68256"/>
    <lineage>
        <taxon>Bacteria</taxon>
        <taxon>Bacillati</taxon>
        <taxon>Actinomycetota</taxon>
        <taxon>Actinomycetes</taxon>
        <taxon>Kitasatosporales</taxon>
        <taxon>Streptomycetaceae</taxon>
        <taxon>Streptomyces</taxon>
        <taxon>Streptomyces albogriseolus group</taxon>
    </lineage>
</organism>
<dbReference type="Gene3D" id="2.60.40.1220">
    <property type="match status" value="1"/>
</dbReference>
<name>A0ABP6TGW9_9ACTN</name>
<feature type="transmembrane region" description="Helical" evidence="10">
    <location>
        <begin position="401"/>
        <end position="418"/>
    </location>
</feature>
<sequence length="654" mass="67731">MHTAPRRTRKPLTVMLLVGTVLALLLGGAGSASAHATLTSAEPADVSVLKTAPKQITLAFSESVSLSDGSLRVLSPKNLRVDSGAVTHAGKETDTARVKLRDKLPEGTYTVSWRVVSADSHSISGAFTFSVGKPSATAAVVPTESSDDTAVSRIYDVFRYVAYGGLALLIGVALFALVCWPAGAGLRPLRRLLLAGWTALFASTVVLLLLRGPYETGRGLTAAFDLSLLGQTITGKTGLALSVRLVLLAAAAILVALSAARLRRAADRTQRDPAAAHAVDQPAAEPQFGIGVRVVGTLFAVGLALTWAAAEHASAGIQVPLAIPVSVLHLLAMAVWLGGLAALVVALFRAPADVVVPVAAVARFSRLAFTAVVVLVATGVYQSWRQVGSWEAVSTTEYGRLLTFKVGAVALVLTAAWFSRQWTAQLTQERLPKTLPAAAPELVRVAQTVGVGASSGSDTAEGTGGDAGTPTLCDLPDTPGPSGSPSASDGHRRSLRRSVAAEAVLGVVVLAITTLLTGTQPSRAAVQSAAATAAAQEPTARVVTIPFDVGTPNGTGAVQLTFGPGRVGDNTVEALVYGPDKGIATVPELRLTLTQNAQRIGPLDAKLANKGGYWAADRLRLPLSGTWTLRVTVRVTDIDQVTVSKNVTIRPSLF</sequence>
<evidence type="ECO:0000259" key="12">
    <source>
        <dbReference type="Pfam" id="PF04234"/>
    </source>
</evidence>
<evidence type="ECO:0000256" key="3">
    <source>
        <dbReference type="ARBA" id="ARBA00022692"/>
    </source>
</evidence>
<evidence type="ECO:0000313" key="15">
    <source>
        <dbReference type="Proteomes" id="UP001501455"/>
    </source>
</evidence>
<keyword evidence="3 10" id="KW-0812">Transmembrane</keyword>
<proteinExistence type="predicted"/>
<keyword evidence="8 10" id="KW-0472">Membrane</keyword>
<keyword evidence="4" id="KW-0479">Metal-binding</keyword>
<feature type="domain" description="CopC" evidence="12">
    <location>
        <begin position="35"/>
        <end position="131"/>
    </location>
</feature>
<dbReference type="Pfam" id="PF05425">
    <property type="entry name" value="CopD"/>
    <property type="match status" value="1"/>
</dbReference>
<evidence type="ECO:0000256" key="9">
    <source>
        <dbReference type="SAM" id="MobiDB-lite"/>
    </source>
</evidence>
<feature type="transmembrane region" description="Helical" evidence="10">
    <location>
        <begin position="322"/>
        <end position="348"/>
    </location>
</feature>
<dbReference type="PANTHER" id="PTHR34820:SF4">
    <property type="entry name" value="INNER MEMBRANE PROTEIN YEBZ"/>
    <property type="match status" value="1"/>
</dbReference>
<keyword evidence="15" id="KW-1185">Reference proteome</keyword>
<evidence type="ECO:0000256" key="10">
    <source>
        <dbReference type="SAM" id="Phobius"/>
    </source>
</evidence>
<feature type="transmembrane region" description="Helical" evidence="10">
    <location>
        <begin position="192"/>
        <end position="210"/>
    </location>
</feature>
<dbReference type="SUPFAM" id="SSF81296">
    <property type="entry name" value="E set domains"/>
    <property type="match status" value="1"/>
</dbReference>
<accession>A0ABP6TGW9</accession>
<dbReference type="InterPro" id="IPR008457">
    <property type="entry name" value="Cu-R_CopD_dom"/>
</dbReference>